<keyword evidence="2" id="KW-1185">Reference proteome</keyword>
<comment type="caution">
    <text evidence="1">The sequence shown here is derived from an EMBL/GenBank/DDBJ whole genome shotgun (WGS) entry which is preliminary data.</text>
</comment>
<organism evidence="1 2">
    <name type="scientific">Echinococcus granulosus</name>
    <name type="common">Hydatid tapeworm</name>
    <dbReference type="NCBI Taxonomy" id="6210"/>
    <lineage>
        <taxon>Eukaryota</taxon>
        <taxon>Metazoa</taxon>
        <taxon>Spiralia</taxon>
        <taxon>Lophotrochozoa</taxon>
        <taxon>Platyhelminthes</taxon>
        <taxon>Cestoda</taxon>
        <taxon>Eucestoda</taxon>
        <taxon>Cyclophyllidea</taxon>
        <taxon>Taeniidae</taxon>
        <taxon>Echinococcus</taxon>
        <taxon>Echinococcus granulosus group</taxon>
    </lineage>
</organism>
<dbReference type="KEGG" id="egl:EGR_10944"/>
<sequence>MTQQQLITLAEWANFYSTVADYRNKVCITEELPSSWMEGQRQQEVLFE</sequence>
<name>W6TZF9_ECHGR</name>
<dbReference type="EMBL" id="APAU02000308">
    <property type="protein sequence ID" value="EUB54200.1"/>
    <property type="molecule type" value="Genomic_DNA"/>
</dbReference>
<dbReference type="RefSeq" id="XP_024345396.1">
    <property type="nucleotide sequence ID" value="XM_024500193.1"/>
</dbReference>
<dbReference type="Proteomes" id="UP000019149">
    <property type="component" value="Unassembled WGS sequence"/>
</dbReference>
<gene>
    <name evidence="1" type="ORF">EGR_10944</name>
</gene>
<evidence type="ECO:0000313" key="1">
    <source>
        <dbReference type="EMBL" id="EUB54200.1"/>
    </source>
</evidence>
<dbReference type="AlphaFoldDB" id="W6TZF9"/>
<evidence type="ECO:0000313" key="2">
    <source>
        <dbReference type="Proteomes" id="UP000019149"/>
    </source>
</evidence>
<accession>W6TZF9</accession>
<dbReference type="CTD" id="36346659"/>
<proteinExistence type="predicted"/>
<dbReference type="GeneID" id="36346659"/>
<protein>
    <submittedName>
        <fullName evidence="1">Uncharacterized protein</fullName>
    </submittedName>
</protein>
<reference evidence="1 2" key="1">
    <citation type="journal article" date="2013" name="Nat. Genet.">
        <title>The genome of the hydatid tapeworm Echinococcus granulosus.</title>
        <authorList>
            <person name="Zheng H."/>
            <person name="Zhang W."/>
            <person name="Zhang L."/>
            <person name="Zhang Z."/>
            <person name="Li J."/>
            <person name="Lu G."/>
            <person name="Zhu Y."/>
            <person name="Wang Y."/>
            <person name="Huang Y."/>
            <person name="Liu J."/>
            <person name="Kang H."/>
            <person name="Chen J."/>
            <person name="Wang L."/>
            <person name="Chen A."/>
            <person name="Yu S."/>
            <person name="Gao Z."/>
            <person name="Jin L."/>
            <person name="Gu W."/>
            <person name="Wang Z."/>
            <person name="Zhao L."/>
            <person name="Shi B."/>
            <person name="Wen H."/>
            <person name="Lin R."/>
            <person name="Jones M.K."/>
            <person name="Brejova B."/>
            <person name="Vinar T."/>
            <person name="Zhao G."/>
            <person name="McManus D.P."/>
            <person name="Chen Z."/>
            <person name="Zhou Y."/>
            <person name="Wang S."/>
        </authorList>
    </citation>
    <scope>NUCLEOTIDE SEQUENCE [LARGE SCALE GENOMIC DNA]</scope>
</reference>